<keyword evidence="3" id="KW-1185">Reference proteome</keyword>
<dbReference type="EMBL" id="JACRTA010000001">
    <property type="protein sequence ID" value="MBC8567328.1"/>
    <property type="molecule type" value="Genomic_DNA"/>
</dbReference>
<organism evidence="2 3">
    <name type="scientific">Lentihominibacter hominis</name>
    <dbReference type="NCBI Taxonomy" id="2763645"/>
    <lineage>
        <taxon>Bacteria</taxon>
        <taxon>Bacillati</taxon>
        <taxon>Bacillota</taxon>
        <taxon>Clostridia</taxon>
        <taxon>Peptostreptococcales</taxon>
        <taxon>Anaerovoracaceae</taxon>
        <taxon>Lentihominibacter</taxon>
    </lineage>
</organism>
<protein>
    <submittedName>
        <fullName evidence="2">Uncharacterized protein</fullName>
    </submittedName>
</protein>
<feature type="transmembrane region" description="Helical" evidence="1">
    <location>
        <begin position="38"/>
        <end position="59"/>
    </location>
</feature>
<keyword evidence="1" id="KW-0472">Membrane</keyword>
<feature type="transmembrane region" description="Helical" evidence="1">
    <location>
        <begin position="12"/>
        <end position="32"/>
    </location>
</feature>
<evidence type="ECO:0000313" key="2">
    <source>
        <dbReference type="EMBL" id="MBC8567328.1"/>
    </source>
</evidence>
<dbReference type="RefSeq" id="WP_187524782.1">
    <property type="nucleotide sequence ID" value="NZ_JACRTA010000001.1"/>
</dbReference>
<accession>A0A926E525</accession>
<evidence type="ECO:0000256" key="1">
    <source>
        <dbReference type="SAM" id="Phobius"/>
    </source>
</evidence>
<evidence type="ECO:0000313" key="3">
    <source>
        <dbReference type="Proteomes" id="UP000610862"/>
    </source>
</evidence>
<dbReference type="AlphaFoldDB" id="A0A926E525"/>
<reference evidence="2" key="1">
    <citation type="submission" date="2020-08" db="EMBL/GenBank/DDBJ databases">
        <title>Genome public.</title>
        <authorList>
            <person name="Liu C."/>
            <person name="Sun Q."/>
        </authorList>
    </citation>
    <scope>NUCLEOTIDE SEQUENCE</scope>
    <source>
        <strain evidence="2">NSJ-24</strain>
    </source>
</reference>
<name>A0A926E525_9FIRM</name>
<proteinExistence type="predicted"/>
<gene>
    <name evidence="2" type="ORF">H8692_00935</name>
</gene>
<keyword evidence="1" id="KW-0812">Transmembrane</keyword>
<keyword evidence="1" id="KW-1133">Transmembrane helix</keyword>
<comment type="caution">
    <text evidence="2">The sequence shown here is derived from an EMBL/GenBank/DDBJ whole genome shotgun (WGS) entry which is preliminary data.</text>
</comment>
<dbReference type="Proteomes" id="UP000610862">
    <property type="component" value="Unassembled WGS sequence"/>
</dbReference>
<sequence length="73" mass="7878">MDKKTESRKQKLAYFWTAATVVASIIIGAGVITHSAQVLPLFLAIVAILFGPVCGVLYLMEIKKGVLAVDDDE</sequence>